<feature type="compositionally biased region" description="Polar residues" evidence="1">
    <location>
        <begin position="163"/>
        <end position="179"/>
    </location>
</feature>
<name>A0ABR3W143_9PEZI</name>
<evidence type="ECO:0000313" key="3">
    <source>
        <dbReference type="Proteomes" id="UP001586593"/>
    </source>
</evidence>
<feature type="compositionally biased region" description="Polar residues" evidence="1">
    <location>
        <begin position="206"/>
        <end position="215"/>
    </location>
</feature>
<feature type="region of interest" description="Disordered" evidence="1">
    <location>
        <begin position="155"/>
        <end position="228"/>
    </location>
</feature>
<evidence type="ECO:0000256" key="1">
    <source>
        <dbReference type="SAM" id="MobiDB-lite"/>
    </source>
</evidence>
<reference evidence="2 3" key="1">
    <citation type="journal article" date="2024" name="Commun. Biol.">
        <title>Comparative genomic analysis of thermophilic fungi reveals convergent evolutionary adaptations and gene losses.</title>
        <authorList>
            <person name="Steindorff A.S."/>
            <person name="Aguilar-Pontes M.V."/>
            <person name="Robinson A.J."/>
            <person name="Andreopoulos B."/>
            <person name="LaButti K."/>
            <person name="Kuo A."/>
            <person name="Mondo S."/>
            <person name="Riley R."/>
            <person name="Otillar R."/>
            <person name="Haridas S."/>
            <person name="Lipzen A."/>
            <person name="Grimwood J."/>
            <person name="Schmutz J."/>
            <person name="Clum A."/>
            <person name="Reid I.D."/>
            <person name="Moisan M.C."/>
            <person name="Butler G."/>
            <person name="Nguyen T.T.M."/>
            <person name="Dewar K."/>
            <person name="Conant G."/>
            <person name="Drula E."/>
            <person name="Henrissat B."/>
            <person name="Hansel C."/>
            <person name="Singer S."/>
            <person name="Hutchinson M.I."/>
            <person name="de Vries R.P."/>
            <person name="Natvig D.O."/>
            <person name="Powell A.J."/>
            <person name="Tsang A."/>
            <person name="Grigoriev I.V."/>
        </authorList>
    </citation>
    <scope>NUCLEOTIDE SEQUENCE [LARGE SCALE GENOMIC DNA]</scope>
    <source>
        <strain evidence="2 3">ATCC 24622</strain>
    </source>
</reference>
<gene>
    <name evidence="2" type="ORF">VTK73DRAFT_9652</name>
</gene>
<evidence type="ECO:0000313" key="2">
    <source>
        <dbReference type="EMBL" id="KAL1850466.1"/>
    </source>
</evidence>
<sequence>MRMRLPHRCLGASADQGRLFLGAPLKAQPRTICHAALQAAAGNADIQNEDGVPGPTEPAARRPPLSIDASEKVVKTSSGSFPLSPLMDPSYHDARRRFERPKRPESSTQEKSKFRRRLARNPYALALAEPCRWCVATRTVVPRYFLQDFKLVSHPETGRPTWVSPSLAPSTVKQETEGNVESKGATERTPQDSPPSTLSTPPGSEGKTSAHSSGKTPAGPTGYTLSRLDLLGDGQRSKKQSYPAMIRGRLLQGESSHRTRWAARKAPWREDMGVFLLELMRRRIVEDLLYLCRLSEQADRQYVVRRQGWDEMGRHPFRGCVLWLGGSPSGAQDAAGDAEETSREPGFFATLDVERARYDRKIPVHNLRMLLGEEHVDRLRRESPLMSDGNLFLVCRKRTVQLQLKLWKLQGFMAGSQTPSQ</sequence>
<feature type="region of interest" description="Disordered" evidence="1">
    <location>
        <begin position="46"/>
        <end position="66"/>
    </location>
</feature>
<organism evidence="2 3">
    <name type="scientific">Phialemonium thermophilum</name>
    <dbReference type="NCBI Taxonomy" id="223376"/>
    <lineage>
        <taxon>Eukaryota</taxon>
        <taxon>Fungi</taxon>
        <taxon>Dikarya</taxon>
        <taxon>Ascomycota</taxon>
        <taxon>Pezizomycotina</taxon>
        <taxon>Sordariomycetes</taxon>
        <taxon>Sordariomycetidae</taxon>
        <taxon>Cephalothecales</taxon>
        <taxon>Cephalothecaceae</taxon>
        <taxon>Phialemonium</taxon>
    </lineage>
</organism>
<keyword evidence="3" id="KW-1185">Reference proteome</keyword>
<comment type="caution">
    <text evidence="2">The sequence shown here is derived from an EMBL/GenBank/DDBJ whole genome shotgun (WGS) entry which is preliminary data.</text>
</comment>
<dbReference type="EMBL" id="JAZHXJ010000827">
    <property type="protein sequence ID" value="KAL1850466.1"/>
    <property type="molecule type" value="Genomic_DNA"/>
</dbReference>
<accession>A0ABR3W143</accession>
<protein>
    <submittedName>
        <fullName evidence="2">Uncharacterized protein</fullName>
    </submittedName>
</protein>
<proteinExistence type="predicted"/>
<dbReference type="Proteomes" id="UP001586593">
    <property type="component" value="Unassembled WGS sequence"/>
</dbReference>